<keyword evidence="4 14" id="KW-0812">Transmembrane</keyword>
<keyword evidence="6 14" id="KW-1133">Transmembrane helix</keyword>
<feature type="region of interest" description="Disordered" evidence="13">
    <location>
        <begin position="407"/>
        <end position="426"/>
    </location>
</feature>
<proteinExistence type="predicted"/>
<comment type="subcellular location">
    <subcellularLocation>
        <location evidence="1">Membrane</location>
        <topology evidence="1">Multi-pass membrane protein</topology>
    </subcellularLocation>
</comment>
<evidence type="ECO:0000256" key="6">
    <source>
        <dbReference type="ARBA" id="ARBA00022989"/>
    </source>
</evidence>
<dbReference type="Gene3D" id="1.25.40.20">
    <property type="entry name" value="Ankyrin repeat-containing domain"/>
    <property type="match status" value="1"/>
</dbReference>
<accession>A0A226ER47</accession>
<feature type="transmembrane region" description="Helical" evidence="14">
    <location>
        <begin position="627"/>
        <end position="653"/>
    </location>
</feature>
<keyword evidence="10" id="KW-0325">Glycoprotein</keyword>
<keyword evidence="7 12" id="KW-0040">ANK repeat</keyword>
<gene>
    <name evidence="16" type="ORF">Fcan01_06182</name>
</gene>
<dbReference type="InterPro" id="IPR002110">
    <property type="entry name" value="Ankyrin_rpt"/>
</dbReference>
<keyword evidence="9 14" id="KW-0472">Membrane</keyword>
<evidence type="ECO:0000256" key="7">
    <source>
        <dbReference type="ARBA" id="ARBA00023043"/>
    </source>
</evidence>
<keyword evidence="3" id="KW-0716">Sensory transduction</keyword>
<feature type="domain" description="Ion transport" evidence="15">
    <location>
        <begin position="567"/>
        <end position="766"/>
    </location>
</feature>
<dbReference type="PANTHER" id="PTHR47143">
    <property type="entry name" value="TRANSIENT RECEPTOR POTENTIAL CATION CHANNEL PROTEIN PAINLESS"/>
    <property type="match status" value="1"/>
</dbReference>
<evidence type="ECO:0000256" key="9">
    <source>
        <dbReference type="ARBA" id="ARBA00023136"/>
    </source>
</evidence>
<evidence type="ECO:0000256" key="1">
    <source>
        <dbReference type="ARBA" id="ARBA00004141"/>
    </source>
</evidence>
<comment type="caution">
    <text evidence="16">The sequence shown here is derived from an EMBL/GenBank/DDBJ whole genome shotgun (WGS) entry which is preliminary data.</text>
</comment>
<dbReference type="OMA" id="WLTILLH"/>
<keyword evidence="8" id="KW-0406">Ion transport</keyword>
<reference evidence="16 17" key="1">
    <citation type="submission" date="2015-12" db="EMBL/GenBank/DDBJ databases">
        <title>The genome of Folsomia candida.</title>
        <authorList>
            <person name="Faddeeva A."/>
            <person name="Derks M.F."/>
            <person name="Anvar Y."/>
            <person name="Smit S."/>
            <person name="Van Straalen N."/>
            <person name="Roelofs D."/>
        </authorList>
    </citation>
    <scope>NUCLEOTIDE SEQUENCE [LARGE SCALE GENOMIC DNA]</scope>
    <source>
        <strain evidence="16 17">VU population</strain>
        <tissue evidence="16">Whole body</tissue>
    </source>
</reference>
<dbReference type="EMBL" id="LNIX01000002">
    <property type="protein sequence ID" value="OXA60105.1"/>
    <property type="molecule type" value="Genomic_DNA"/>
</dbReference>
<dbReference type="Pfam" id="PF00520">
    <property type="entry name" value="Ion_trans"/>
    <property type="match status" value="1"/>
</dbReference>
<evidence type="ECO:0000256" key="11">
    <source>
        <dbReference type="ARBA" id="ARBA00023303"/>
    </source>
</evidence>
<dbReference type="Proteomes" id="UP000198287">
    <property type="component" value="Unassembled WGS sequence"/>
</dbReference>
<evidence type="ECO:0000313" key="17">
    <source>
        <dbReference type="Proteomes" id="UP000198287"/>
    </source>
</evidence>
<dbReference type="GO" id="GO:0005216">
    <property type="term" value="F:monoatomic ion channel activity"/>
    <property type="evidence" value="ECO:0007669"/>
    <property type="project" value="InterPro"/>
</dbReference>
<dbReference type="PANTHER" id="PTHR47143:SF1">
    <property type="entry name" value="ION_TRANS DOMAIN-CONTAINING PROTEIN"/>
    <property type="match status" value="1"/>
</dbReference>
<evidence type="ECO:0000256" key="5">
    <source>
        <dbReference type="ARBA" id="ARBA00022737"/>
    </source>
</evidence>
<dbReference type="AlphaFoldDB" id="A0A226ER47"/>
<dbReference type="PROSITE" id="PS50088">
    <property type="entry name" value="ANK_REPEAT"/>
    <property type="match status" value="2"/>
</dbReference>
<organism evidence="16 17">
    <name type="scientific">Folsomia candida</name>
    <name type="common">Springtail</name>
    <dbReference type="NCBI Taxonomy" id="158441"/>
    <lineage>
        <taxon>Eukaryota</taxon>
        <taxon>Metazoa</taxon>
        <taxon>Ecdysozoa</taxon>
        <taxon>Arthropoda</taxon>
        <taxon>Hexapoda</taxon>
        <taxon>Collembola</taxon>
        <taxon>Entomobryomorpha</taxon>
        <taxon>Isotomoidea</taxon>
        <taxon>Isotomidae</taxon>
        <taxon>Proisotominae</taxon>
        <taxon>Folsomia</taxon>
    </lineage>
</organism>
<evidence type="ECO:0000256" key="2">
    <source>
        <dbReference type="ARBA" id="ARBA00022448"/>
    </source>
</evidence>
<keyword evidence="17" id="KW-1185">Reference proteome</keyword>
<dbReference type="PROSITE" id="PS50297">
    <property type="entry name" value="ANK_REP_REGION"/>
    <property type="match status" value="2"/>
</dbReference>
<dbReference type="Pfam" id="PF12796">
    <property type="entry name" value="Ank_2"/>
    <property type="match status" value="1"/>
</dbReference>
<feature type="transmembrane region" description="Helical" evidence="14">
    <location>
        <begin position="734"/>
        <end position="754"/>
    </location>
</feature>
<evidence type="ECO:0000313" key="16">
    <source>
        <dbReference type="EMBL" id="OXA60105.1"/>
    </source>
</evidence>
<name>A0A226ER47_FOLCA</name>
<feature type="transmembrane region" description="Helical" evidence="14">
    <location>
        <begin position="665"/>
        <end position="686"/>
    </location>
</feature>
<keyword evidence="5" id="KW-0677">Repeat</keyword>
<keyword evidence="16" id="KW-0675">Receptor</keyword>
<evidence type="ECO:0000256" key="3">
    <source>
        <dbReference type="ARBA" id="ARBA00022606"/>
    </source>
</evidence>
<evidence type="ECO:0000256" key="4">
    <source>
        <dbReference type="ARBA" id="ARBA00022692"/>
    </source>
</evidence>
<dbReference type="Gene3D" id="1.10.287.70">
    <property type="match status" value="1"/>
</dbReference>
<dbReference type="InterPro" id="IPR052076">
    <property type="entry name" value="TRP_cation_channel"/>
</dbReference>
<feature type="repeat" description="ANK" evidence="12">
    <location>
        <begin position="243"/>
        <end position="275"/>
    </location>
</feature>
<evidence type="ECO:0000256" key="12">
    <source>
        <dbReference type="PROSITE-ProRule" id="PRU00023"/>
    </source>
</evidence>
<evidence type="ECO:0000256" key="8">
    <source>
        <dbReference type="ARBA" id="ARBA00023065"/>
    </source>
</evidence>
<sequence length="1016" mass="112646">MTMSLPFSSKNEAISGISENTSISAHGKNSLVGINNSVAINIDLDEPIISKNSNSVKKVRLIDTRPRVRSQSATYPDTLAHDISPPFMFPSSSGQQSQFDQFPTKHYSNEEALRMSEERLLAELMDPHGSEHSLGYDFGGQRSSSNLSTKHKLERWNNVDSQDDEFQEEEGADVFNGESFLGGGAGQTTFPARQSPSPLPGRPTQLKFAKPPFGRAGSFTSSNVWMSMSTHDDDYMRHECVEKCSSSLHLAVKTGNVDEIEILLETGSDTNSKDCTGKTPLHWAVCAGCNCDACTALAAKCTQLLVDSPKTNIDLQDNNGDTALHLAAEYQATKCASILLYSGADHSIKSKSGVKALALMVEKIPEAMDSLLSRAVSVEKYDPTNVKCELKLDFGAIVGYSEARGLSQRSGGVKGQPSSDSSGNWNPKARKEMQLLTLILDCSSSARKKILTHPLIGIFLHLKWMRIKTMFWLTILLHVVLLLLYTMYILDVYLISCPYRPKITEPAAVKAAKAEGNYLQSDNSTYRAEFIKFSWLEFSPQLQELGIKSNLYEGCPLEIGPTVKSVLLLALTILMVTNEVFKMLPAPRSYWKRTPNRLQWALFFFIFITSWPVFMSHPNINFWQYQAAAFGLFLAWGLMLTQIGKFPILGLYVEILTKVLKNFGFFMITYASLLIAFALAFCVLFPGNAPYSSIPLAILKVLMMMVGEVNYEDLFYGNEENPVDDLLYPITGHILYGAFVIMVTIVLMNLLVGLTVSDIQGLQKDAELTRLSRQIGEIAQLESFVFSKRVQSFLPGSVAAFLRDSILVVPAQKFLDNPQNSKFSREETWYFYCLPNDPNDKSIPEDLKLAIIKLAASQHRNRRTNKCSKILNRGGAAVLTPTTPLLQEYQKYAAKISAEGYPSTIPPGTTTGDENSPEGGGGFMWTATDQHQHPSKLMSGYENSEGDGVVGTSSAYPLNFRHGAVSSTGTAVPPPPLNMNIRDATELMKKLEEKIMDRMKIQIDALYQKIEDKMMQ</sequence>
<dbReference type="SMART" id="SM00248">
    <property type="entry name" value="ANK"/>
    <property type="match status" value="3"/>
</dbReference>
<evidence type="ECO:0000256" key="10">
    <source>
        <dbReference type="ARBA" id="ARBA00023180"/>
    </source>
</evidence>
<feature type="repeat" description="ANK" evidence="12">
    <location>
        <begin position="319"/>
        <end position="351"/>
    </location>
</feature>
<feature type="region of interest" description="Disordered" evidence="13">
    <location>
        <begin position="903"/>
        <end position="923"/>
    </location>
</feature>
<dbReference type="STRING" id="158441.A0A226ER47"/>
<keyword evidence="11" id="KW-0407">Ion channel</keyword>
<feature type="region of interest" description="Disordered" evidence="13">
    <location>
        <begin position="180"/>
        <end position="200"/>
    </location>
</feature>
<evidence type="ECO:0000259" key="15">
    <source>
        <dbReference type="Pfam" id="PF00520"/>
    </source>
</evidence>
<feature type="compositionally biased region" description="Polar residues" evidence="13">
    <location>
        <begin position="416"/>
        <end position="425"/>
    </location>
</feature>
<evidence type="ECO:0000256" key="14">
    <source>
        <dbReference type="SAM" id="Phobius"/>
    </source>
</evidence>
<keyword evidence="2" id="KW-0813">Transport</keyword>
<feature type="compositionally biased region" description="Polar residues" evidence="13">
    <location>
        <begin position="187"/>
        <end position="196"/>
    </location>
</feature>
<dbReference type="GO" id="GO:0034703">
    <property type="term" value="C:cation channel complex"/>
    <property type="evidence" value="ECO:0007669"/>
    <property type="project" value="UniProtKB-ARBA"/>
</dbReference>
<feature type="transmembrane region" description="Helical" evidence="14">
    <location>
        <begin position="598"/>
        <end position="615"/>
    </location>
</feature>
<dbReference type="InterPro" id="IPR005821">
    <property type="entry name" value="Ion_trans_dom"/>
</dbReference>
<feature type="transmembrane region" description="Helical" evidence="14">
    <location>
        <begin position="470"/>
        <end position="490"/>
    </location>
</feature>
<dbReference type="SUPFAM" id="SSF48403">
    <property type="entry name" value="Ankyrin repeat"/>
    <property type="match status" value="1"/>
</dbReference>
<dbReference type="InterPro" id="IPR036770">
    <property type="entry name" value="Ankyrin_rpt-contain_sf"/>
</dbReference>
<evidence type="ECO:0000256" key="13">
    <source>
        <dbReference type="SAM" id="MobiDB-lite"/>
    </source>
</evidence>
<dbReference type="OrthoDB" id="7464126at2759"/>
<protein>
    <submittedName>
        <fullName evidence="16">Transient receptor potential channel pyrexia</fullName>
    </submittedName>
</protein>